<name>A0A8S5UV85_9CAUD</name>
<organism evidence="1">
    <name type="scientific">Siphoviridae sp. ctnNB1</name>
    <dbReference type="NCBI Taxonomy" id="2825660"/>
    <lineage>
        <taxon>Viruses</taxon>
        <taxon>Duplodnaviria</taxon>
        <taxon>Heunggongvirae</taxon>
        <taxon>Uroviricota</taxon>
        <taxon>Caudoviricetes</taxon>
    </lineage>
</organism>
<proteinExistence type="predicted"/>
<dbReference type="EMBL" id="BK016146">
    <property type="protein sequence ID" value="DAF98389.1"/>
    <property type="molecule type" value="Genomic_DNA"/>
</dbReference>
<sequence>MELITGAAGKPHITPLQDSMWHRGIVGMENCVFNYFTNFETTEVSATQVRIGAGIGQLQGRYFCIEPNKTDNVTISNGTSGYRRTDTICAKITVNESEKTEAASWEVVKGTPEVVGPEWPAAPEIPQGELDSGSTEAYMAMYNVLIDGTSIYEIRPAYKTPSNNFELDPTGIINSGDDLDDYTDFGCWLCTGTAITNSLKNCPLTNQGFSLRVMRGTGSNYRVQEMIAGLGYRLYRYYTGTTWSAWKTDIGITKLWENASPGSAFVPQTIKYKNNMTLSTGDWIAVRYVAFTGQYNRQIVFANVGESFTMDNVTGSTGVYSGGYFATGRTGTANEKGITFAGSYQSSAGGVWTRRDADNISVPTAVYLIGNIPTT</sequence>
<evidence type="ECO:0000313" key="1">
    <source>
        <dbReference type="EMBL" id="DAF98389.1"/>
    </source>
</evidence>
<dbReference type="CDD" id="cd19958">
    <property type="entry name" value="pyocin_knob"/>
    <property type="match status" value="1"/>
</dbReference>
<accession>A0A8S5UV85</accession>
<reference evidence="1" key="1">
    <citation type="journal article" date="2021" name="Proc. Natl. Acad. Sci. U.S.A.">
        <title>A Catalog of Tens of Thousands of Viruses from Human Metagenomes Reveals Hidden Associations with Chronic Diseases.</title>
        <authorList>
            <person name="Tisza M.J."/>
            <person name="Buck C.B."/>
        </authorList>
    </citation>
    <scope>NUCLEOTIDE SEQUENCE</scope>
    <source>
        <strain evidence="1">CtnNB1</strain>
    </source>
</reference>
<protein>
    <submittedName>
        <fullName evidence="1">Uncharacterized protein</fullName>
    </submittedName>
</protein>